<gene>
    <name evidence="6" type="ORF">CUNI_LOCUS16616</name>
</gene>
<organism evidence="6 7">
    <name type="scientific">Candidula unifasciata</name>
    <dbReference type="NCBI Taxonomy" id="100452"/>
    <lineage>
        <taxon>Eukaryota</taxon>
        <taxon>Metazoa</taxon>
        <taxon>Spiralia</taxon>
        <taxon>Lophotrochozoa</taxon>
        <taxon>Mollusca</taxon>
        <taxon>Gastropoda</taxon>
        <taxon>Heterobranchia</taxon>
        <taxon>Euthyneura</taxon>
        <taxon>Panpulmonata</taxon>
        <taxon>Eupulmonata</taxon>
        <taxon>Stylommatophora</taxon>
        <taxon>Helicina</taxon>
        <taxon>Helicoidea</taxon>
        <taxon>Geomitridae</taxon>
        <taxon>Candidula</taxon>
    </lineage>
</organism>
<feature type="region of interest" description="Disordered" evidence="5">
    <location>
        <begin position="49"/>
        <end position="79"/>
    </location>
</feature>
<evidence type="ECO:0000313" key="7">
    <source>
        <dbReference type="Proteomes" id="UP000678393"/>
    </source>
</evidence>
<dbReference type="GO" id="GO:0032465">
    <property type="term" value="P:regulation of cytokinesis"/>
    <property type="evidence" value="ECO:0007669"/>
    <property type="project" value="TreeGrafter"/>
</dbReference>
<evidence type="ECO:0000256" key="4">
    <source>
        <dbReference type="SAM" id="Coils"/>
    </source>
</evidence>
<dbReference type="GO" id="GO:0055037">
    <property type="term" value="C:recycling endosome"/>
    <property type="evidence" value="ECO:0007669"/>
    <property type="project" value="TreeGrafter"/>
</dbReference>
<evidence type="ECO:0000256" key="5">
    <source>
        <dbReference type="SAM" id="MobiDB-lite"/>
    </source>
</evidence>
<dbReference type="Proteomes" id="UP000678393">
    <property type="component" value="Unassembled WGS sequence"/>
</dbReference>
<dbReference type="GO" id="GO:0045724">
    <property type="term" value="P:positive regulation of cilium assembly"/>
    <property type="evidence" value="ECO:0007669"/>
    <property type="project" value="TreeGrafter"/>
</dbReference>
<evidence type="ECO:0000313" key="6">
    <source>
        <dbReference type="EMBL" id="CAG5131058.1"/>
    </source>
</evidence>
<comment type="similarity">
    <text evidence="1">Belongs to the ENTR1 family.</text>
</comment>
<dbReference type="GO" id="GO:0005769">
    <property type="term" value="C:early endosome"/>
    <property type="evidence" value="ECO:0007669"/>
    <property type="project" value="TreeGrafter"/>
</dbReference>
<evidence type="ECO:0000256" key="2">
    <source>
        <dbReference type="ARBA" id="ARBA00016007"/>
    </source>
</evidence>
<reference evidence="6" key="1">
    <citation type="submission" date="2021-04" db="EMBL/GenBank/DDBJ databases">
        <authorList>
            <consortium name="Molecular Ecology Group"/>
        </authorList>
    </citation>
    <scope>NUCLEOTIDE SEQUENCE</scope>
</reference>
<accession>A0A8S3ZST7</accession>
<dbReference type="PANTHER" id="PTHR31259">
    <property type="entry name" value="ENDOSOME-ASSOCIATED TRAFFICKING REGULATOR 1"/>
    <property type="match status" value="1"/>
</dbReference>
<dbReference type="InterPro" id="IPR026757">
    <property type="entry name" value="ENTR1"/>
</dbReference>
<dbReference type="GO" id="GO:0036064">
    <property type="term" value="C:ciliary basal body"/>
    <property type="evidence" value="ECO:0007669"/>
    <property type="project" value="TreeGrafter"/>
</dbReference>
<comment type="caution">
    <text evidence="6">The sequence shown here is derived from an EMBL/GenBank/DDBJ whole genome shotgun (WGS) entry which is preliminary data.</text>
</comment>
<proteinExistence type="inferred from homology"/>
<sequence length="287" mass="32080">MSMGFTLIMLTKQLCQIPFMVRPSKKEPIAPLDLPLFLDGNLKTSSEFNPFNFHDEEETIGHGSRRESPLPVQDATSSGPLALPDFLSDTALVNERQATGSVAGDSTRENVDDLLDRIRLLQEENDALRSELNRERQKGQDKNLRLSQLKIDLERQKKKEVEDMAVLEKAVLQVEENLVTTTKRAVQAEATVTKLRQEVKSLQKQVVALSAEAEAYRSGDHGLTDIRERTKYTSDELKSAAAIAERNLKELMDGVDKLKLLSQVLSSLEKVTEVIPEAVPEDDTKPS</sequence>
<keyword evidence="7" id="KW-1185">Reference proteome</keyword>
<dbReference type="GO" id="GO:0030496">
    <property type="term" value="C:midbody"/>
    <property type="evidence" value="ECO:0007669"/>
    <property type="project" value="TreeGrafter"/>
</dbReference>
<dbReference type="GO" id="GO:0005813">
    <property type="term" value="C:centrosome"/>
    <property type="evidence" value="ECO:0007669"/>
    <property type="project" value="TreeGrafter"/>
</dbReference>
<feature type="coiled-coil region" evidence="4">
    <location>
        <begin position="104"/>
        <end position="261"/>
    </location>
</feature>
<protein>
    <recommendedName>
        <fullName evidence="2">Endosome-associated-trafficking regulator 1</fullName>
    </recommendedName>
</protein>
<evidence type="ECO:0000256" key="1">
    <source>
        <dbReference type="ARBA" id="ARBA00007791"/>
    </source>
</evidence>
<dbReference type="GO" id="GO:1903566">
    <property type="term" value="P:positive regulation of protein localization to cilium"/>
    <property type="evidence" value="ECO:0007669"/>
    <property type="project" value="TreeGrafter"/>
</dbReference>
<name>A0A8S3ZST7_9EUPU</name>
<dbReference type="EMBL" id="CAJHNH020004446">
    <property type="protein sequence ID" value="CAG5131058.1"/>
    <property type="molecule type" value="Genomic_DNA"/>
</dbReference>
<dbReference type="OrthoDB" id="6499155at2759"/>
<keyword evidence="3 4" id="KW-0175">Coiled coil</keyword>
<dbReference type="PANTHER" id="PTHR31259:SF3">
    <property type="entry name" value="ENDOSOME-ASSOCIATED-TRAFFICKING REGULATOR 1"/>
    <property type="match status" value="1"/>
</dbReference>
<dbReference type="AlphaFoldDB" id="A0A8S3ZST7"/>
<evidence type="ECO:0000256" key="3">
    <source>
        <dbReference type="ARBA" id="ARBA00023054"/>
    </source>
</evidence>